<reference evidence="1 2" key="1">
    <citation type="submission" date="2016-04" db="EMBL/GenBank/DDBJ databases">
        <authorList>
            <person name="Evans L.H."/>
            <person name="Alamgir A."/>
            <person name="Owens N."/>
            <person name="Weber N.D."/>
            <person name="Virtaneva K."/>
            <person name="Barbian K."/>
            <person name="Babar A."/>
            <person name="Rosenke K."/>
        </authorList>
    </citation>
    <scope>NUCLEOTIDE SEQUENCE [LARGE SCALE GENOMIC DNA]</scope>
    <source>
        <strain evidence="1 2">IFM 0406</strain>
    </source>
</reference>
<dbReference type="RefSeq" id="WP_067594345.1">
    <property type="nucleotide sequence ID" value="NZ_JABMCZ010000003.1"/>
</dbReference>
<keyword evidence="2" id="KW-1185">Reference proteome</keyword>
<accession>A0A164JVU1</accession>
<name>A0A164JVU1_9NOCA</name>
<dbReference type="STRING" id="455432.AWN90_40145"/>
<dbReference type="AlphaFoldDB" id="A0A164JVU1"/>
<gene>
    <name evidence="1" type="ORF">AWN90_40145</name>
</gene>
<evidence type="ECO:0000313" key="1">
    <source>
        <dbReference type="EMBL" id="KZM70770.1"/>
    </source>
</evidence>
<dbReference type="EMBL" id="LWGR01000013">
    <property type="protein sequence ID" value="KZM70770.1"/>
    <property type="molecule type" value="Genomic_DNA"/>
</dbReference>
<comment type="caution">
    <text evidence="1">The sequence shown here is derived from an EMBL/GenBank/DDBJ whole genome shotgun (WGS) entry which is preliminary data.</text>
</comment>
<dbReference type="Proteomes" id="UP000076512">
    <property type="component" value="Unassembled WGS sequence"/>
</dbReference>
<proteinExistence type="predicted"/>
<dbReference type="OrthoDB" id="4550492at2"/>
<protein>
    <submittedName>
        <fullName evidence="1">Uncharacterized protein</fullName>
    </submittedName>
</protein>
<organism evidence="1 2">
    <name type="scientific">Nocardia terpenica</name>
    <dbReference type="NCBI Taxonomy" id="455432"/>
    <lineage>
        <taxon>Bacteria</taxon>
        <taxon>Bacillati</taxon>
        <taxon>Actinomycetota</taxon>
        <taxon>Actinomycetes</taxon>
        <taxon>Mycobacteriales</taxon>
        <taxon>Nocardiaceae</taxon>
        <taxon>Nocardia</taxon>
    </lineage>
</organism>
<sequence length="267" mass="29139">MSECRNRRCARPCAEFLCASCAEELAAALDGVPWLLDELAVTELRQDRVSRGLRSGSRPVAPLPFHPAAAELHATLTNGITTWARHLAESRGIAGPVGDGSDAARWLADNIMAVRLDEAAGQIHAEITHAVHAALVVINPPPQLVYRGPCPTIIGQASSHRPRECERPLYAEAGELFVNCPACGVRHDVVRLEQQLLARIGGRMFEIPDLVRVLRELGEPVPRGTIVSWVHRGQLRAVAHSAAGKPLYRLDDARKRRTNPTPASRSR</sequence>
<evidence type="ECO:0000313" key="2">
    <source>
        <dbReference type="Proteomes" id="UP000076512"/>
    </source>
</evidence>